<proteinExistence type="predicted"/>
<dbReference type="Proteomes" id="UP001500936">
    <property type="component" value="Unassembled WGS sequence"/>
</dbReference>
<evidence type="ECO:0000313" key="1">
    <source>
        <dbReference type="EMBL" id="GAA4418467.1"/>
    </source>
</evidence>
<dbReference type="EMBL" id="BAABHB010000017">
    <property type="protein sequence ID" value="GAA4418467.1"/>
    <property type="molecule type" value="Genomic_DNA"/>
</dbReference>
<sequence>MTDQELDILLTDRCRRLDLRQKAIESFRKILADTEDSNENDFGGHNRDDIQYFFDGFEYHILNKLVGSVIRTRIGLYVEDTRKIWLGNLEPIGYYIYETDFSGNVLDDYCKFERHNLFL</sequence>
<dbReference type="RefSeq" id="WP_345270977.1">
    <property type="nucleotide sequence ID" value="NZ_BAABHB010000017.1"/>
</dbReference>
<name>A0ABP8KZ41_9BACT</name>
<comment type="caution">
    <text evidence="1">The sequence shown here is derived from an EMBL/GenBank/DDBJ whole genome shotgun (WGS) entry which is preliminary data.</text>
</comment>
<evidence type="ECO:0000313" key="2">
    <source>
        <dbReference type="Proteomes" id="UP001500936"/>
    </source>
</evidence>
<accession>A0ABP8KZ41</accession>
<organism evidence="1 2">
    <name type="scientific">Nibrella viscosa</name>
    <dbReference type="NCBI Taxonomy" id="1084524"/>
    <lineage>
        <taxon>Bacteria</taxon>
        <taxon>Pseudomonadati</taxon>
        <taxon>Bacteroidota</taxon>
        <taxon>Cytophagia</taxon>
        <taxon>Cytophagales</taxon>
        <taxon>Spirosomataceae</taxon>
        <taxon>Nibrella</taxon>
    </lineage>
</organism>
<protein>
    <submittedName>
        <fullName evidence="1">Uncharacterized protein</fullName>
    </submittedName>
</protein>
<gene>
    <name evidence="1" type="ORF">GCM10023187_51900</name>
</gene>
<keyword evidence="2" id="KW-1185">Reference proteome</keyword>
<reference evidence="2" key="1">
    <citation type="journal article" date="2019" name="Int. J. Syst. Evol. Microbiol.">
        <title>The Global Catalogue of Microorganisms (GCM) 10K type strain sequencing project: providing services to taxonomists for standard genome sequencing and annotation.</title>
        <authorList>
            <consortium name="The Broad Institute Genomics Platform"/>
            <consortium name="The Broad Institute Genome Sequencing Center for Infectious Disease"/>
            <person name="Wu L."/>
            <person name="Ma J."/>
        </authorList>
    </citation>
    <scope>NUCLEOTIDE SEQUENCE [LARGE SCALE GENOMIC DNA]</scope>
    <source>
        <strain evidence="2">JCM 17925</strain>
    </source>
</reference>